<evidence type="ECO:0000256" key="1">
    <source>
        <dbReference type="ARBA" id="ARBA00004651"/>
    </source>
</evidence>
<reference evidence="7 8" key="1">
    <citation type="submission" date="2020-08" db="EMBL/GenBank/DDBJ databases">
        <title>Sequencing the genomes of 1000 actinobacteria strains.</title>
        <authorList>
            <person name="Klenk H.-P."/>
        </authorList>
    </citation>
    <scope>NUCLEOTIDE SEQUENCE [LARGE SCALE GENOMIC DNA]</scope>
    <source>
        <strain evidence="7 8">DSM 44551</strain>
    </source>
</reference>
<organism evidence="7 8">
    <name type="scientific">Nocardiopsis composta</name>
    <dbReference type="NCBI Taxonomy" id="157465"/>
    <lineage>
        <taxon>Bacteria</taxon>
        <taxon>Bacillati</taxon>
        <taxon>Actinomycetota</taxon>
        <taxon>Actinomycetes</taxon>
        <taxon>Streptosporangiales</taxon>
        <taxon>Nocardiopsidaceae</taxon>
        <taxon>Nocardiopsis</taxon>
    </lineage>
</organism>
<evidence type="ECO:0000313" key="8">
    <source>
        <dbReference type="Proteomes" id="UP000572635"/>
    </source>
</evidence>
<dbReference type="AlphaFoldDB" id="A0A7W8QTE8"/>
<protein>
    <submittedName>
        <fullName evidence="7">Sugar phosphate permease</fullName>
    </submittedName>
</protein>
<dbReference type="Pfam" id="PF07690">
    <property type="entry name" value="MFS_1"/>
    <property type="match status" value="1"/>
</dbReference>
<dbReference type="Proteomes" id="UP000572635">
    <property type="component" value="Unassembled WGS sequence"/>
</dbReference>
<dbReference type="SUPFAM" id="SSF103473">
    <property type="entry name" value="MFS general substrate transporter"/>
    <property type="match status" value="1"/>
</dbReference>
<dbReference type="PROSITE" id="PS50850">
    <property type="entry name" value="MFS"/>
    <property type="match status" value="1"/>
</dbReference>
<keyword evidence="8" id="KW-1185">Reference proteome</keyword>
<evidence type="ECO:0000313" key="7">
    <source>
        <dbReference type="EMBL" id="MBB5435261.1"/>
    </source>
</evidence>
<dbReference type="EMBL" id="JACHDB010000002">
    <property type="protein sequence ID" value="MBB5435261.1"/>
    <property type="molecule type" value="Genomic_DNA"/>
</dbReference>
<keyword evidence="4 5" id="KW-0472">Membrane</keyword>
<dbReference type="InterPro" id="IPR011701">
    <property type="entry name" value="MFS"/>
</dbReference>
<keyword evidence="3 5" id="KW-1133">Transmembrane helix</keyword>
<feature type="transmembrane region" description="Helical" evidence="5">
    <location>
        <begin position="92"/>
        <end position="120"/>
    </location>
</feature>
<evidence type="ECO:0000256" key="4">
    <source>
        <dbReference type="ARBA" id="ARBA00023136"/>
    </source>
</evidence>
<proteinExistence type="predicted"/>
<feature type="transmembrane region" description="Helical" evidence="5">
    <location>
        <begin position="277"/>
        <end position="296"/>
    </location>
</feature>
<gene>
    <name evidence="7" type="ORF">HDA36_005409</name>
</gene>
<dbReference type="PANTHER" id="PTHR23527:SF1">
    <property type="entry name" value="BLL3282 PROTEIN"/>
    <property type="match status" value="1"/>
</dbReference>
<feature type="transmembrane region" description="Helical" evidence="5">
    <location>
        <begin position="155"/>
        <end position="175"/>
    </location>
</feature>
<sequence>MILSVSMAAQVASVTAMYGVPFVLPQLRDAYGMTTAQAGMLAGLPAFGLLLTLLLWGVVIDRFGERATMAISLALTAGALGLLATVRGPLGVGGVLLLAGAAGGPVNAASGRLILSWFAARERGLAMGIRQSALPLGMGLAALVLPAAAERWGFLGAMMLPAVAAAASVPLVLLLSAPPAPAAGADGRPTGDAAPARRGSPYRGWALWRVHGVSMLLGVPQIALLTYALVYLVEEHGWGAPAAGAVVAAAQLPGALGRLLLGVLSDRTGDRMRPVRALSAVSCAALLLLFAAPAALPWTAVPLLLGCLVLSMCHNGLTFTAVAEIAGTSWAGRALAVQNWLQAVSTTLTPVLMAVVITGAGLPAVFAVSALFAAAAVAAAPVTSARS</sequence>
<evidence type="ECO:0000256" key="3">
    <source>
        <dbReference type="ARBA" id="ARBA00022989"/>
    </source>
</evidence>
<name>A0A7W8QTE8_9ACTN</name>
<evidence type="ECO:0000256" key="5">
    <source>
        <dbReference type="SAM" id="Phobius"/>
    </source>
</evidence>
<feature type="transmembrane region" description="Helical" evidence="5">
    <location>
        <begin position="132"/>
        <end position="149"/>
    </location>
</feature>
<accession>A0A7W8QTE8</accession>
<dbReference type="InterPro" id="IPR020846">
    <property type="entry name" value="MFS_dom"/>
</dbReference>
<comment type="caution">
    <text evidence="7">The sequence shown here is derived from an EMBL/GenBank/DDBJ whole genome shotgun (WGS) entry which is preliminary data.</text>
</comment>
<feature type="domain" description="Major facilitator superfamily (MFS) profile" evidence="6">
    <location>
        <begin position="1"/>
        <end position="387"/>
    </location>
</feature>
<keyword evidence="2 5" id="KW-0812">Transmembrane</keyword>
<evidence type="ECO:0000256" key="2">
    <source>
        <dbReference type="ARBA" id="ARBA00022692"/>
    </source>
</evidence>
<dbReference type="Gene3D" id="1.20.1250.20">
    <property type="entry name" value="MFS general substrate transporter like domains"/>
    <property type="match status" value="2"/>
</dbReference>
<feature type="transmembrane region" description="Helical" evidence="5">
    <location>
        <begin position="40"/>
        <end position="60"/>
    </location>
</feature>
<dbReference type="GO" id="GO:0005886">
    <property type="term" value="C:plasma membrane"/>
    <property type="evidence" value="ECO:0007669"/>
    <property type="project" value="UniProtKB-SubCell"/>
</dbReference>
<feature type="transmembrane region" description="Helical" evidence="5">
    <location>
        <begin position="67"/>
        <end position="86"/>
    </location>
</feature>
<dbReference type="PANTHER" id="PTHR23527">
    <property type="entry name" value="BLL3282 PROTEIN"/>
    <property type="match status" value="1"/>
</dbReference>
<feature type="transmembrane region" description="Helical" evidence="5">
    <location>
        <begin position="242"/>
        <end position="265"/>
    </location>
</feature>
<feature type="transmembrane region" description="Helical" evidence="5">
    <location>
        <begin position="206"/>
        <end position="230"/>
    </location>
</feature>
<dbReference type="GO" id="GO:0022857">
    <property type="term" value="F:transmembrane transporter activity"/>
    <property type="evidence" value="ECO:0007669"/>
    <property type="project" value="InterPro"/>
</dbReference>
<evidence type="ECO:0000259" key="6">
    <source>
        <dbReference type="PROSITE" id="PS50850"/>
    </source>
</evidence>
<dbReference type="InterPro" id="IPR052952">
    <property type="entry name" value="MFS-Transporter"/>
</dbReference>
<comment type="subcellular location">
    <subcellularLocation>
        <location evidence="1">Cell membrane</location>
        <topology evidence="1">Multi-pass membrane protein</topology>
    </subcellularLocation>
</comment>
<dbReference type="InterPro" id="IPR036259">
    <property type="entry name" value="MFS_trans_sf"/>
</dbReference>